<protein>
    <submittedName>
        <fullName evidence="2">Uncharacterized protein</fullName>
    </submittedName>
</protein>
<feature type="region of interest" description="Disordered" evidence="1">
    <location>
        <begin position="307"/>
        <end position="471"/>
    </location>
</feature>
<feature type="compositionally biased region" description="Basic and acidic residues" evidence="1">
    <location>
        <begin position="56"/>
        <end position="65"/>
    </location>
</feature>
<organism evidence="2 3">
    <name type="scientific">Xylaria arbuscula</name>
    <dbReference type="NCBI Taxonomy" id="114810"/>
    <lineage>
        <taxon>Eukaryota</taxon>
        <taxon>Fungi</taxon>
        <taxon>Dikarya</taxon>
        <taxon>Ascomycota</taxon>
        <taxon>Pezizomycotina</taxon>
        <taxon>Sordariomycetes</taxon>
        <taxon>Xylariomycetidae</taxon>
        <taxon>Xylariales</taxon>
        <taxon>Xylariaceae</taxon>
        <taxon>Xylaria</taxon>
    </lineage>
</organism>
<comment type="caution">
    <text evidence="2">The sequence shown here is derived from an EMBL/GenBank/DDBJ whole genome shotgun (WGS) entry which is preliminary data.</text>
</comment>
<evidence type="ECO:0000313" key="2">
    <source>
        <dbReference type="EMBL" id="KAJ3577121.1"/>
    </source>
</evidence>
<name>A0A9W8TQ31_9PEZI</name>
<feature type="compositionally biased region" description="Polar residues" evidence="1">
    <location>
        <begin position="45"/>
        <end position="55"/>
    </location>
</feature>
<feature type="compositionally biased region" description="Polar residues" evidence="1">
    <location>
        <begin position="335"/>
        <end position="345"/>
    </location>
</feature>
<evidence type="ECO:0000313" key="3">
    <source>
        <dbReference type="Proteomes" id="UP001148614"/>
    </source>
</evidence>
<dbReference type="EMBL" id="JANPWZ010000429">
    <property type="protein sequence ID" value="KAJ3577121.1"/>
    <property type="molecule type" value="Genomic_DNA"/>
</dbReference>
<feature type="region of interest" description="Disordered" evidence="1">
    <location>
        <begin position="567"/>
        <end position="588"/>
    </location>
</feature>
<feature type="compositionally biased region" description="Basic and acidic residues" evidence="1">
    <location>
        <begin position="346"/>
        <end position="355"/>
    </location>
</feature>
<dbReference type="VEuPathDB" id="FungiDB:F4678DRAFT_479238"/>
<feature type="region of interest" description="Disordered" evidence="1">
    <location>
        <begin position="198"/>
        <end position="235"/>
    </location>
</feature>
<evidence type="ECO:0000256" key="1">
    <source>
        <dbReference type="SAM" id="MobiDB-lite"/>
    </source>
</evidence>
<feature type="region of interest" description="Disordered" evidence="1">
    <location>
        <begin position="487"/>
        <end position="506"/>
    </location>
</feature>
<feature type="compositionally biased region" description="Basic and acidic residues" evidence="1">
    <location>
        <begin position="107"/>
        <end position="127"/>
    </location>
</feature>
<dbReference type="Proteomes" id="UP001148614">
    <property type="component" value="Unassembled WGS sequence"/>
</dbReference>
<dbReference type="AlphaFoldDB" id="A0A9W8TQ31"/>
<reference evidence="2" key="1">
    <citation type="submission" date="2022-07" db="EMBL/GenBank/DDBJ databases">
        <title>Genome Sequence of Xylaria arbuscula.</title>
        <authorList>
            <person name="Buettner E."/>
        </authorList>
    </citation>
    <scope>NUCLEOTIDE SEQUENCE</scope>
    <source>
        <strain evidence="2">VT107</strain>
    </source>
</reference>
<proteinExistence type="predicted"/>
<gene>
    <name evidence="2" type="ORF">NPX13_g3444</name>
</gene>
<feature type="compositionally biased region" description="Basic and acidic residues" evidence="1">
    <location>
        <begin position="416"/>
        <end position="437"/>
    </location>
</feature>
<feature type="region of interest" description="Disordered" evidence="1">
    <location>
        <begin position="45"/>
        <end position="135"/>
    </location>
</feature>
<feature type="compositionally biased region" description="Basic and acidic residues" evidence="1">
    <location>
        <begin position="457"/>
        <end position="471"/>
    </location>
</feature>
<accession>A0A9W8TQ31</accession>
<sequence>MPAPEDVADTVTSARLLPGLQPTVLPAHADFSPHASPAITRDITHQASTSKLNLESTREFHRDTGTTRSASTSRRHDRTDAQQYQSSRHRDDMSWLNRNNGHMTASEVHRETNTPTMRHDPHTEKGHFNQASSCSKPLVTENPFLVRDRKSQEHEMEEDTCVRASNRGECDDPMCKATHAGHHPFRHSVSCAKHQGKERRPVLEVPSTSGTPLAAGVSTKVDSDTSLPSGEADGIHRHHTASFHSSRHIMEHLSSAVGYNAHDLLKHRNEKQLQRTPSPKKADIKRISYLEPLTPAKSVTELGSFQWTPDAVSPGHPGDLNDERHRHSREMKLATSASSHGQSRFTGDKSTHEVEDEKLESAAIHGGPREIPNDSKLSLSSHTHPKLRLTSPPSWLKNPTKEAANATAPLRHISTKSHETHEHEHGATHHAEERDGLGHNPSYKLTPSPLFVSPTKQHHEATRRLSPRREDHVVVQKNHEAKFEGKNHGALTGYHSSTPLMPKDTTRPPMTPEIRISTPGSQFPKTSIPVSKRREFFEHGEDHPDIATSANASKSGINTFHRIYTEQGQQQGTAFTSRGGSSQSLIER</sequence>
<keyword evidence="3" id="KW-1185">Reference proteome</keyword>